<dbReference type="GO" id="GO:0008139">
    <property type="term" value="F:nuclear localization sequence binding"/>
    <property type="evidence" value="ECO:0007669"/>
    <property type="project" value="TreeGrafter"/>
</dbReference>
<evidence type="ECO:0000256" key="14">
    <source>
        <dbReference type="ARBA" id="ARBA00023242"/>
    </source>
</evidence>
<keyword evidence="11" id="KW-0238">DNA-binding</keyword>
<keyword evidence="10" id="KW-0811">Translocation</keyword>
<evidence type="ECO:0000313" key="23">
    <source>
        <dbReference type="Proteomes" id="UP000821853"/>
    </source>
</evidence>
<dbReference type="InterPro" id="IPR001876">
    <property type="entry name" value="Znf_RanBP2"/>
</dbReference>
<keyword evidence="12" id="KW-0906">Nuclear pore complex</keyword>
<evidence type="ECO:0000256" key="9">
    <source>
        <dbReference type="ARBA" id="ARBA00022927"/>
    </source>
</evidence>
<evidence type="ECO:0000259" key="21">
    <source>
        <dbReference type="PROSITE" id="PS50199"/>
    </source>
</evidence>
<feature type="region of interest" description="Disordered" evidence="20">
    <location>
        <begin position="354"/>
        <end position="521"/>
    </location>
</feature>
<dbReference type="AlphaFoldDB" id="A0A9J6FML0"/>
<evidence type="ECO:0000256" key="20">
    <source>
        <dbReference type="SAM" id="MobiDB-lite"/>
    </source>
</evidence>
<keyword evidence="4" id="KW-0813">Transport</keyword>
<evidence type="ECO:0000256" key="18">
    <source>
        <dbReference type="ARBA" id="ARBA00079437"/>
    </source>
</evidence>
<dbReference type="PANTHER" id="PTHR23193">
    <property type="entry name" value="NUCLEAR PORE COMPLEX PROTEIN NUP"/>
    <property type="match status" value="1"/>
</dbReference>
<dbReference type="GO" id="GO:0008270">
    <property type="term" value="F:zinc ion binding"/>
    <property type="evidence" value="ECO:0007669"/>
    <property type="project" value="UniProtKB-KW"/>
</dbReference>
<name>A0A9J6FML0_HAELO</name>
<keyword evidence="7" id="KW-0509">mRNA transport</keyword>
<evidence type="ECO:0000256" key="10">
    <source>
        <dbReference type="ARBA" id="ARBA00023010"/>
    </source>
</evidence>
<feature type="compositionally biased region" description="Basic and acidic residues" evidence="20">
    <location>
        <begin position="116"/>
        <end position="127"/>
    </location>
</feature>
<dbReference type="Pfam" id="PF00641">
    <property type="entry name" value="Zn_ribbon_RanBP"/>
    <property type="match status" value="1"/>
</dbReference>
<keyword evidence="8" id="KW-0862">Zinc</keyword>
<feature type="domain" description="RanBP2-type" evidence="21">
    <location>
        <begin position="532"/>
        <end position="561"/>
    </location>
</feature>
<feature type="region of interest" description="Disordered" evidence="20">
    <location>
        <begin position="99"/>
        <end position="142"/>
    </location>
</feature>
<evidence type="ECO:0000256" key="3">
    <source>
        <dbReference type="ARBA" id="ARBA00004567"/>
    </source>
</evidence>
<keyword evidence="5" id="KW-0479">Metal-binding</keyword>
<dbReference type="Proteomes" id="UP000821853">
    <property type="component" value="Chromosome 10"/>
</dbReference>
<feature type="compositionally biased region" description="Pro residues" evidence="20">
    <location>
        <begin position="511"/>
        <end position="521"/>
    </location>
</feature>
<accession>A0A9J6FML0</accession>
<dbReference type="PROSITE" id="PS50199">
    <property type="entry name" value="ZF_RANBP2_2"/>
    <property type="match status" value="1"/>
</dbReference>
<proteinExistence type="inferred from homology"/>
<dbReference type="GO" id="GO:0006405">
    <property type="term" value="P:RNA export from nucleus"/>
    <property type="evidence" value="ECO:0007669"/>
    <property type="project" value="TreeGrafter"/>
</dbReference>
<evidence type="ECO:0000256" key="2">
    <source>
        <dbReference type="ARBA" id="ARBA00004126"/>
    </source>
</evidence>
<evidence type="ECO:0000256" key="8">
    <source>
        <dbReference type="ARBA" id="ARBA00022833"/>
    </source>
</evidence>
<comment type="caution">
    <text evidence="22">The sequence shown here is derived from an EMBL/GenBank/DDBJ whole genome shotgun (WGS) entry which is preliminary data.</text>
</comment>
<dbReference type="SUPFAM" id="SSF90209">
    <property type="entry name" value="Ran binding protein zinc finger-like"/>
    <property type="match status" value="1"/>
</dbReference>
<evidence type="ECO:0000256" key="15">
    <source>
        <dbReference type="ARBA" id="ARBA00060842"/>
    </source>
</evidence>
<feature type="compositionally biased region" description="Basic and acidic residues" evidence="20">
    <location>
        <begin position="469"/>
        <end position="491"/>
    </location>
</feature>
<dbReference type="EMBL" id="JABSTR010000002">
    <property type="protein sequence ID" value="KAH9363521.1"/>
    <property type="molecule type" value="Genomic_DNA"/>
</dbReference>
<evidence type="ECO:0000256" key="17">
    <source>
        <dbReference type="ARBA" id="ARBA00078197"/>
    </source>
</evidence>
<evidence type="ECO:0000256" key="19">
    <source>
        <dbReference type="PROSITE-ProRule" id="PRU00322"/>
    </source>
</evidence>
<comment type="subcellular location">
    <subcellularLocation>
        <location evidence="2">Nucleus membrane</location>
    </subcellularLocation>
    <subcellularLocation>
        <location evidence="3">Nucleus</location>
        <location evidence="3">Nuclear pore complex</location>
    </subcellularLocation>
</comment>
<dbReference type="InterPro" id="IPR036443">
    <property type="entry name" value="Znf_RanBP2_sf"/>
</dbReference>
<evidence type="ECO:0000256" key="16">
    <source>
        <dbReference type="ARBA" id="ARBA00068609"/>
    </source>
</evidence>
<evidence type="ECO:0000256" key="1">
    <source>
        <dbReference type="ARBA" id="ARBA00001947"/>
    </source>
</evidence>
<dbReference type="GO" id="GO:0017056">
    <property type="term" value="F:structural constituent of nuclear pore"/>
    <property type="evidence" value="ECO:0007669"/>
    <property type="project" value="TreeGrafter"/>
</dbReference>
<dbReference type="GO" id="GO:0005643">
    <property type="term" value="C:nuclear pore"/>
    <property type="evidence" value="ECO:0007669"/>
    <property type="project" value="UniProtKB-SubCell"/>
</dbReference>
<organism evidence="22 23">
    <name type="scientific">Haemaphysalis longicornis</name>
    <name type="common">Bush tick</name>
    <dbReference type="NCBI Taxonomy" id="44386"/>
    <lineage>
        <taxon>Eukaryota</taxon>
        <taxon>Metazoa</taxon>
        <taxon>Ecdysozoa</taxon>
        <taxon>Arthropoda</taxon>
        <taxon>Chelicerata</taxon>
        <taxon>Arachnida</taxon>
        <taxon>Acari</taxon>
        <taxon>Parasitiformes</taxon>
        <taxon>Ixodida</taxon>
        <taxon>Ixodoidea</taxon>
        <taxon>Ixodidae</taxon>
        <taxon>Haemaphysalinae</taxon>
        <taxon>Haemaphysalis</taxon>
    </lineage>
</organism>
<evidence type="ECO:0000256" key="5">
    <source>
        <dbReference type="ARBA" id="ARBA00022723"/>
    </source>
</evidence>
<comment type="cofactor">
    <cofactor evidence="1">
        <name>Zn(2+)</name>
        <dbReference type="ChEBI" id="CHEBI:29105"/>
    </cofactor>
</comment>
<protein>
    <recommendedName>
        <fullName evidence="16">Nuclear pore complex protein Nup153</fullName>
    </recommendedName>
    <alternativeName>
        <fullName evidence="18">153 kDa nucleoporin</fullName>
    </alternativeName>
    <alternativeName>
        <fullName evidence="17">Nucleoporin Nup153</fullName>
    </alternativeName>
</protein>
<feature type="compositionally biased region" description="Low complexity" evidence="20">
    <location>
        <begin position="361"/>
        <end position="388"/>
    </location>
</feature>
<dbReference type="GO" id="GO:0051028">
    <property type="term" value="P:mRNA transport"/>
    <property type="evidence" value="ECO:0007669"/>
    <property type="project" value="UniProtKB-KW"/>
</dbReference>
<evidence type="ECO:0000256" key="13">
    <source>
        <dbReference type="ARBA" id="ARBA00023136"/>
    </source>
</evidence>
<dbReference type="PROSITE" id="PS01358">
    <property type="entry name" value="ZF_RANBP2_1"/>
    <property type="match status" value="1"/>
</dbReference>
<evidence type="ECO:0000256" key="11">
    <source>
        <dbReference type="ARBA" id="ARBA00023125"/>
    </source>
</evidence>
<dbReference type="VEuPathDB" id="VectorBase:HLOH_042293"/>
<evidence type="ECO:0000313" key="22">
    <source>
        <dbReference type="EMBL" id="KAH9363521.1"/>
    </source>
</evidence>
<reference evidence="22 23" key="1">
    <citation type="journal article" date="2020" name="Cell">
        <title>Large-Scale Comparative Analyses of Tick Genomes Elucidate Their Genetic Diversity and Vector Capacities.</title>
        <authorList>
            <consortium name="Tick Genome and Microbiome Consortium (TIGMIC)"/>
            <person name="Jia N."/>
            <person name="Wang J."/>
            <person name="Shi W."/>
            <person name="Du L."/>
            <person name="Sun Y."/>
            <person name="Zhan W."/>
            <person name="Jiang J.F."/>
            <person name="Wang Q."/>
            <person name="Zhang B."/>
            <person name="Ji P."/>
            <person name="Bell-Sakyi L."/>
            <person name="Cui X.M."/>
            <person name="Yuan T.T."/>
            <person name="Jiang B.G."/>
            <person name="Yang W.F."/>
            <person name="Lam T.T."/>
            <person name="Chang Q.C."/>
            <person name="Ding S.J."/>
            <person name="Wang X.J."/>
            <person name="Zhu J.G."/>
            <person name="Ruan X.D."/>
            <person name="Zhao L."/>
            <person name="Wei J.T."/>
            <person name="Ye R.Z."/>
            <person name="Que T.C."/>
            <person name="Du C.H."/>
            <person name="Zhou Y.H."/>
            <person name="Cheng J.X."/>
            <person name="Dai P.F."/>
            <person name="Guo W.B."/>
            <person name="Han X.H."/>
            <person name="Huang E.J."/>
            <person name="Li L.F."/>
            <person name="Wei W."/>
            <person name="Gao Y.C."/>
            <person name="Liu J.Z."/>
            <person name="Shao H.Z."/>
            <person name="Wang X."/>
            <person name="Wang C.C."/>
            <person name="Yang T.C."/>
            <person name="Huo Q.B."/>
            <person name="Li W."/>
            <person name="Chen H.Y."/>
            <person name="Chen S.E."/>
            <person name="Zhou L.G."/>
            <person name="Ni X.B."/>
            <person name="Tian J.H."/>
            <person name="Sheng Y."/>
            <person name="Liu T."/>
            <person name="Pan Y.S."/>
            <person name="Xia L.Y."/>
            <person name="Li J."/>
            <person name="Zhao F."/>
            <person name="Cao W.C."/>
        </authorList>
    </citation>
    <scope>NUCLEOTIDE SEQUENCE [LARGE SCALE GENOMIC DNA]</scope>
    <source>
        <strain evidence="22">HaeL-2018</strain>
    </source>
</reference>
<dbReference type="Gene3D" id="4.10.1060.10">
    <property type="entry name" value="Zinc finger, RanBP2-type"/>
    <property type="match status" value="1"/>
</dbReference>
<keyword evidence="13" id="KW-0472">Membrane</keyword>
<keyword evidence="14" id="KW-0539">Nucleus</keyword>
<dbReference type="GO" id="GO:0006606">
    <property type="term" value="P:protein import into nucleus"/>
    <property type="evidence" value="ECO:0007669"/>
    <property type="project" value="TreeGrafter"/>
</dbReference>
<keyword evidence="23" id="KW-1185">Reference proteome</keyword>
<evidence type="ECO:0000256" key="7">
    <source>
        <dbReference type="ARBA" id="ARBA00022816"/>
    </source>
</evidence>
<dbReference type="SMART" id="SM00547">
    <property type="entry name" value="ZnF_RBZ"/>
    <property type="match status" value="1"/>
</dbReference>
<dbReference type="OrthoDB" id="6509638at2759"/>
<evidence type="ECO:0000256" key="4">
    <source>
        <dbReference type="ARBA" id="ARBA00022448"/>
    </source>
</evidence>
<gene>
    <name evidence="22" type="ORF">HPB48_005946</name>
</gene>
<sequence length="583" mass="60920">MSQSSCSRAHEQQVMYVLVNFRMNASVLNAAFCVHSVLQSMVSAVRALIPSFLSESASESEAAEQLELPNGDREQPPWVVPVESPRLMRDCAVGTDNEDELEPINFSLSSPPPPERPLERPPERPLERPPATPSPSSWMSLAASSHKRPKLYHEESPLQSPFYSGQTTYGGAAAQNRLRLLAASQTLAVRATALILGGEVPVVVRGVKSGGATSGLSNTTRHMLATLEKMATPVAHLANLSSALRAGGEAGAVASEGAQHWSALEHADALSHAGTGGLPIVRQGEARWFESYTQPATQHRYGLKRGLAVPCPVEFFLRGLPGAYQVGGPPAEPETELPPAVSLPPMKSLPSFSFCLKPQEPASSSAGASTSSAGSTPTSPPQFSFSKPEPIGEASTLSHLPPKADQAFTFSEPWGPYDEEEGQMGKDKASMAAPQGTPKMQDAASSAKVVPPATAASPGMTSSTASVHKKAEDAEKKVEAAKTTDSTKDGTTKGLRGAQAGHGGPTSRGSPSPPPLRPPLRCPPLAAVAASQAALWECDTCLVRNQPGAQRCCACETPRPSPANGLAASSAAGKHPALICEGL</sequence>
<evidence type="ECO:0000256" key="12">
    <source>
        <dbReference type="ARBA" id="ARBA00023132"/>
    </source>
</evidence>
<evidence type="ECO:0000256" key="6">
    <source>
        <dbReference type="ARBA" id="ARBA00022771"/>
    </source>
</evidence>
<keyword evidence="9" id="KW-0653">Protein transport</keyword>
<dbReference type="InterPro" id="IPR026054">
    <property type="entry name" value="Nucleoporin"/>
</dbReference>
<dbReference type="GO" id="GO:0031965">
    <property type="term" value="C:nuclear membrane"/>
    <property type="evidence" value="ECO:0007669"/>
    <property type="project" value="UniProtKB-SubCell"/>
</dbReference>
<dbReference type="GO" id="GO:0003677">
    <property type="term" value="F:DNA binding"/>
    <property type="evidence" value="ECO:0007669"/>
    <property type="project" value="UniProtKB-KW"/>
</dbReference>
<dbReference type="PANTHER" id="PTHR23193:SF23">
    <property type="entry name" value="NUCLEAR PORE COMPLEX PROTEIN NUP153"/>
    <property type="match status" value="1"/>
</dbReference>
<comment type="similarity">
    <text evidence="15">Belongs to the NUP153 family.</text>
</comment>
<keyword evidence="6 19" id="KW-0863">Zinc-finger</keyword>